<organism evidence="5">
    <name type="scientific">Enterobius vermicularis</name>
    <name type="common">Human pinworm</name>
    <dbReference type="NCBI Taxonomy" id="51028"/>
    <lineage>
        <taxon>Eukaryota</taxon>
        <taxon>Metazoa</taxon>
        <taxon>Ecdysozoa</taxon>
        <taxon>Nematoda</taxon>
        <taxon>Chromadorea</taxon>
        <taxon>Rhabditida</taxon>
        <taxon>Spirurina</taxon>
        <taxon>Oxyuridomorpha</taxon>
        <taxon>Oxyuroidea</taxon>
        <taxon>Oxyuridae</taxon>
        <taxon>Enterobius</taxon>
    </lineage>
</organism>
<keyword evidence="4" id="KW-1185">Reference proteome</keyword>
<dbReference type="STRING" id="51028.A0A0N4UTP5"/>
<dbReference type="GO" id="GO:0045332">
    <property type="term" value="P:phospholipid translocation"/>
    <property type="evidence" value="ECO:0007669"/>
    <property type="project" value="TreeGrafter"/>
</dbReference>
<reference evidence="3 4" key="2">
    <citation type="submission" date="2018-10" db="EMBL/GenBank/DDBJ databases">
        <authorList>
            <consortium name="Pathogen Informatics"/>
        </authorList>
    </citation>
    <scope>NUCLEOTIDE SEQUENCE [LARGE SCALE GENOMIC DNA]</scope>
</reference>
<reference evidence="5" key="1">
    <citation type="submission" date="2017-02" db="UniProtKB">
        <authorList>
            <consortium name="WormBaseParasite"/>
        </authorList>
    </citation>
    <scope>IDENTIFICATION</scope>
</reference>
<dbReference type="GO" id="GO:0140326">
    <property type="term" value="F:ATPase-coupled intramembrane lipid transporter activity"/>
    <property type="evidence" value="ECO:0007669"/>
    <property type="project" value="TreeGrafter"/>
</dbReference>
<gene>
    <name evidence="3" type="ORF">EVEC_LOCUS460</name>
</gene>
<accession>A0A0N4UTP5</accession>
<feature type="domain" description="P-type ATPase A" evidence="2">
    <location>
        <begin position="60"/>
        <end position="134"/>
    </location>
</feature>
<dbReference type="InterPro" id="IPR023298">
    <property type="entry name" value="ATPase_P-typ_TM_dom_sf"/>
</dbReference>
<dbReference type="PANTHER" id="PTHR24092:SF150">
    <property type="entry name" value="PHOSPHOLIPID-TRANSPORTING ATPASE"/>
    <property type="match status" value="1"/>
</dbReference>
<dbReference type="InterPro" id="IPR059000">
    <property type="entry name" value="ATPase_P-type_domA"/>
</dbReference>
<proteinExistence type="predicted"/>
<keyword evidence="1" id="KW-0472">Membrane</keyword>
<dbReference type="WBParaSite" id="EVEC_0000069801-mRNA-1">
    <property type="protein sequence ID" value="EVEC_0000069801-mRNA-1"/>
    <property type="gene ID" value="EVEC_0000069801"/>
</dbReference>
<name>A0A0N4UTP5_ENTVE</name>
<dbReference type="GO" id="GO:0005886">
    <property type="term" value="C:plasma membrane"/>
    <property type="evidence" value="ECO:0007669"/>
    <property type="project" value="TreeGrafter"/>
</dbReference>
<dbReference type="Pfam" id="PF00122">
    <property type="entry name" value="E1-E2_ATPase"/>
    <property type="match status" value="1"/>
</dbReference>
<evidence type="ECO:0000313" key="5">
    <source>
        <dbReference type="WBParaSite" id="EVEC_0000069801-mRNA-1"/>
    </source>
</evidence>
<dbReference type="GO" id="GO:0005802">
    <property type="term" value="C:trans-Golgi network"/>
    <property type="evidence" value="ECO:0007669"/>
    <property type="project" value="TreeGrafter"/>
</dbReference>
<evidence type="ECO:0000313" key="3">
    <source>
        <dbReference type="EMBL" id="VDD85317.1"/>
    </source>
</evidence>
<dbReference type="EMBL" id="UXUI01000766">
    <property type="protein sequence ID" value="VDD85317.1"/>
    <property type="molecule type" value="Genomic_DNA"/>
</dbReference>
<sequence length="287" mass="32667">MVSLLQMSHFFFTFKQIPGISPTGRYPTAVPFLFTLLLSAMKELYEDYVRRKFDEKVNCRKTTVLRDGKWISKMWKEIISAKYFPLLFLRKVVVGDILKVRNGELFPADLLLLTSSEGNGACYVETSKIDGETNLKVRSALQCTSHLKNVKDIGSFFREIECEEPNESINDFNGTLITEDGQKWSLEVEQLLLRGAILKMTEWVCAVVIYTGKETKLLTKSKAIPVKLSKMEMMTNYKTKILFMVLIIVSLLSATAACIFDSRFLTNAYYLPSSGLSTSSIYFTVDR</sequence>
<dbReference type="OrthoDB" id="377733at2759"/>
<dbReference type="Gene3D" id="2.70.150.10">
    <property type="entry name" value="Calcium-transporting ATPase, cytoplasmic transduction domain A"/>
    <property type="match status" value="1"/>
</dbReference>
<evidence type="ECO:0000259" key="2">
    <source>
        <dbReference type="Pfam" id="PF00122"/>
    </source>
</evidence>
<keyword evidence="1" id="KW-1133">Transmembrane helix</keyword>
<evidence type="ECO:0000313" key="4">
    <source>
        <dbReference type="Proteomes" id="UP000274131"/>
    </source>
</evidence>
<dbReference type="AlphaFoldDB" id="A0A0N4UTP5"/>
<dbReference type="SUPFAM" id="SSF81653">
    <property type="entry name" value="Calcium ATPase, transduction domain A"/>
    <property type="match status" value="1"/>
</dbReference>
<evidence type="ECO:0000256" key="1">
    <source>
        <dbReference type="SAM" id="Phobius"/>
    </source>
</evidence>
<feature type="transmembrane region" description="Helical" evidence="1">
    <location>
        <begin position="241"/>
        <end position="262"/>
    </location>
</feature>
<dbReference type="InterPro" id="IPR008250">
    <property type="entry name" value="ATPase_P-typ_transduc_dom_A_sf"/>
</dbReference>
<keyword evidence="1" id="KW-0812">Transmembrane</keyword>
<dbReference type="SUPFAM" id="SSF81665">
    <property type="entry name" value="Calcium ATPase, transmembrane domain M"/>
    <property type="match status" value="1"/>
</dbReference>
<protein>
    <submittedName>
        <fullName evidence="5">PhoLip_ATPase_N domain-containing protein</fullName>
    </submittedName>
</protein>
<dbReference type="Proteomes" id="UP000274131">
    <property type="component" value="Unassembled WGS sequence"/>
</dbReference>
<dbReference type="PANTHER" id="PTHR24092">
    <property type="entry name" value="PROBABLE PHOSPHOLIPID-TRANSPORTING ATPASE"/>
    <property type="match status" value="1"/>
</dbReference>